<dbReference type="GO" id="GO:0006508">
    <property type="term" value="P:proteolysis"/>
    <property type="evidence" value="ECO:0007669"/>
    <property type="project" value="InterPro"/>
</dbReference>
<dbReference type="GO" id="GO:0008233">
    <property type="term" value="F:peptidase activity"/>
    <property type="evidence" value="ECO:0007669"/>
    <property type="project" value="InterPro"/>
</dbReference>
<name>A0A7W5VEV7_9ACTN</name>
<gene>
    <name evidence="2" type="ORF">FHR33_006214</name>
</gene>
<organism evidence="2 3">
    <name type="scientific">Nonomuraea dietziae</name>
    <dbReference type="NCBI Taxonomy" id="65515"/>
    <lineage>
        <taxon>Bacteria</taxon>
        <taxon>Bacillati</taxon>
        <taxon>Actinomycetota</taxon>
        <taxon>Actinomycetes</taxon>
        <taxon>Streptosporangiales</taxon>
        <taxon>Streptosporangiaceae</taxon>
        <taxon>Nonomuraea</taxon>
    </lineage>
</organism>
<dbReference type="Gene3D" id="3.30.1380.10">
    <property type="match status" value="1"/>
</dbReference>
<dbReference type="InterPro" id="IPR052179">
    <property type="entry name" value="DD-CPase-like"/>
</dbReference>
<dbReference type="InterPro" id="IPR003709">
    <property type="entry name" value="VanY-like_core_dom"/>
</dbReference>
<evidence type="ECO:0000313" key="2">
    <source>
        <dbReference type="EMBL" id="MBB3730354.1"/>
    </source>
</evidence>
<dbReference type="InterPro" id="IPR009045">
    <property type="entry name" value="Zn_M74/Hedgehog-like"/>
</dbReference>
<evidence type="ECO:0000313" key="3">
    <source>
        <dbReference type="Proteomes" id="UP000579945"/>
    </source>
</evidence>
<dbReference type="PANTHER" id="PTHR34385:SF1">
    <property type="entry name" value="PEPTIDOGLYCAN L-ALANYL-D-GLUTAMATE ENDOPEPTIDASE CWLK"/>
    <property type="match status" value="1"/>
</dbReference>
<proteinExistence type="predicted"/>
<dbReference type="Proteomes" id="UP000579945">
    <property type="component" value="Unassembled WGS sequence"/>
</dbReference>
<dbReference type="AlphaFoldDB" id="A0A7W5VEV7"/>
<evidence type="ECO:0000259" key="1">
    <source>
        <dbReference type="Pfam" id="PF02557"/>
    </source>
</evidence>
<dbReference type="RefSeq" id="WP_312895786.1">
    <property type="nucleotide sequence ID" value="NZ_BAAAXX010000091.1"/>
</dbReference>
<dbReference type="EMBL" id="JACIBV010000001">
    <property type="protein sequence ID" value="MBB3730354.1"/>
    <property type="molecule type" value="Genomic_DNA"/>
</dbReference>
<dbReference type="SUPFAM" id="SSF55166">
    <property type="entry name" value="Hedgehog/DD-peptidase"/>
    <property type="match status" value="1"/>
</dbReference>
<dbReference type="Pfam" id="PF02557">
    <property type="entry name" value="VanY"/>
    <property type="match status" value="1"/>
</dbReference>
<keyword evidence="3" id="KW-1185">Reference proteome</keyword>
<dbReference type="GeneID" id="95392503"/>
<dbReference type="PANTHER" id="PTHR34385">
    <property type="entry name" value="D-ALANYL-D-ALANINE CARBOXYPEPTIDASE"/>
    <property type="match status" value="1"/>
</dbReference>
<reference evidence="2 3" key="1">
    <citation type="submission" date="2020-08" db="EMBL/GenBank/DDBJ databases">
        <title>Sequencing the genomes of 1000 actinobacteria strains.</title>
        <authorList>
            <person name="Klenk H.-P."/>
        </authorList>
    </citation>
    <scope>NUCLEOTIDE SEQUENCE [LARGE SCALE GENOMIC DNA]</scope>
    <source>
        <strain evidence="2 3">DSM 44320</strain>
    </source>
</reference>
<protein>
    <recommendedName>
        <fullName evidence="1">D-alanyl-D-alanine carboxypeptidase-like core domain-containing protein</fullName>
    </recommendedName>
</protein>
<accession>A0A7W5VEV7</accession>
<dbReference type="CDD" id="cd14814">
    <property type="entry name" value="Peptidase_M15"/>
    <property type="match status" value="1"/>
</dbReference>
<comment type="caution">
    <text evidence="2">The sequence shown here is derived from an EMBL/GenBank/DDBJ whole genome shotgun (WGS) entry which is preliminary data.</text>
</comment>
<feature type="domain" description="D-alanyl-D-alanine carboxypeptidase-like core" evidence="1">
    <location>
        <begin position="296"/>
        <end position="404"/>
    </location>
</feature>
<sequence length="410" mass="43830">MSEAAAGAPAGSSLPKHAMLAVDAGGPASGSTVKVAAAVHARQFVAQVARTGSPVDELTGAVDPDATVDGLVSTVEPPAEANGAAAAVVPDPAGLTALRKEAEKSASELATAQKVLDKRTSDLKASNDALTRKLRDLAAAETELTRMRRPISDLVELVYQQPVGDGVISYLTGDVTAEMLRAQSDASVLAQANQIQMDAVAKVYADKQRLAAEAQELRATNLLAAAQVEAEVSTLTKRSEKVVQSLTKALVKLGIKIDKVGRAAFACNPLRIDATKDYPNGLIPKNILCPIQQRGHLLRADAAIAFVSLNEAYTRHFGKPICVTDAYRTLGEQQSVYYRRPGFAAVPGRSNHGLGMAVDLCGGVQSGGTPQFRWMEANSKRYGWFHPDWAYSNPYEPWHWEYDPEIDSLR</sequence>